<feature type="transmembrane region" description="Helical" evidence="12">
    <location>
        <begin position="6"/>
        <end position="26"/>
    </location>
</feature>
<dbReference type="InterPro" id="IPR000297">
    <property type="entry name" value="PPIase_PpiC"/>
</dbReference>
<keyword evidence="9 11" id="KW-0413">Isomerase</keyword>
<keyword evidence="7 11" id="KW-0472">Membrane</keyword>
<dbReference type="PROSITE" id="PS50198">
    <property type="entry name" value="PPIC_PPIASE_2"/>
    <property type="match status" value="1"/>
</dbReference>
<protein>
    <recommendedName>
        <fullName evidence="11">Foldase protein PrsA</fullName>
        <ecNumber evidence="11">5.2.1.8</ecNumber>
    </recommendedName>
</protein>
<organism evidence="13 14">
    <name type="scientific">Priestia megaterium (strain ATCC 14581 / DSM 32 / CCUG 1817 / JCM 2506 / NBRC 15308 / NCIMB 9376 / NCTC 10342 / NRRL B-14308 / VKM B-512 / Ford 19)</name>
    <name type="common">Bacillus megaterium</name>
    <dbReference type="NCBI Taxonomy" id="1348623"/>
    <lineage>
        <taxon>Bacteria</taxon>
        <taxon>Bacillati</taxon>
        <taxon>Bacillota</taxon>
        <taxon>Bacilli</taxon>
        <taxon>Bacillales</taxon>
        <taxon>Bacillaceae</taxon>
        <taxon>Priestia</taxon>
    </lineage>
</organism>
<evidence type="ECO:0000256" key="6">
    <source>
        <dbReference type="ARBA" id="ARBA00023110"/>
    </source>
</evidence>
<keyword evidence="12" id="KW-1133">Transmembrane helix</keyword>
<sequence>MSKNKIIMIIAAVVIIAAVAIGAVAMNKSKVVATVGDEKITKDQLYDALLAQGGSSVLDSLIEQKVISKEAAKQNIKVTDKEINAELENLKSQYGGEDALNQALASSGVKLSELKKDLKTNIEAKKMVESTINIKDSEMKSYFDQNKDSLATEAQVKASHILVADEKTAKEVKAKLDKGEDFAKLAKEYSTDTASKSNGGDLGYFKKGDMVEAFANKAFSMKVNEVSDPVKTEYGYHIIKVTGKKEAPKATYENSKAKIKQTLLDQKYQTEYPTWLQKLKKKYDITNKLDS</sequence>
<dbReference type="Proteomes" id="UP000031829">
    <property type="component" value="Chromosome"/>
</dbReference>
<name>A0A0B6ACU8_PRIM2</name>
<evidence type="ECO:0000256" key="1">
    <source>
        <dbReference type="ARBA" id="ARBA00000971"/>
    </source>
</evidence>
<dbReference type="InterPro" id="IPR050245">
    <property type="entry name" value="PrsA_foldase"/>
</dbReference>
<evidence type="ECO:0000256" key="11">
    <source>
        <dbReference type="HAMAP-Rule" id="MF_01145"/>
    </source>
</evidence>
<dbReference type="GO" id="GO:0006457">
    <property type="term" value="P:protein folding"/>
    <property type="evidence" value="ECO:0007669"/>
    <property type="project" value="UniProtKB-UniRule"/>
</dbReference>
<dbReference type="PANTHER" id="PTHR47245">
    <property type="entry name" value="PEPTIDYLPROLYL ISOMERASE"/>
    <property type="match status" value="1"/>
</dbReference>
<dbReference type="HOGENOM" id="CLU_034646_5_3_9"/>
<dbReference type="PANTHER" id="PTHR47245:SF1">
    <property type="entry name" value="FOLDASE PROTEIN PRSA"/>
    <property type="match status" value="1"/>
</dbReference>
<dbReference type="InterPro" id="IPR023058">
    <property type="entry name" value="PPIase_PpiC_CS"/>
</dbReference>
<keyword evidence="8" id="KW-0564">Palmitate</keyword>
<dbReference type="EC" id="5.2.1.8" evidence="11"/>
<dbReference type="InterPro" id="IPR046357">
    <property type="entry name" value="PPIase_dom_sf"/>
</dbReference>
<evidence type="ECO:0000256" key="7">
    <source>
        <dbReference type="ARBA" id="ARBA00023136"/>
    </source>
</evidence>
<keyword evidence="4 11" id="KW-1003">Cell membrane</keyword>
<evidence type="ECO:0000256" key="9">
    <source>
        <dbReference type="ARBA" id="ARBA00023235"/>
    </source>
</evidence>
<dbReference type="SUPFAM" id="SSF54534">
    <property type="entry name" value="FKBP-like"/>
    <property type="match status" value="1"/>
</dbReference>
<evidence type="ECO:0000256" key="8">
    <source>
        <dbReference type="ARBA" id="ARBA00023139"/>
    </source>
</evidence>
<dbReference type="PROSITE" id="PS01096">
    <property type="entry name" value="PPIC_PPIASE_1"/>
    <property type="match status" value="1"/>
</dbReference>
<dbReference type="Pfam" id="PF13624">
    <property type="entry name" value="SurA_N_3"/>
    <property type="match status" value="1"/>
</dbReference>
<keyword evidence="5 11" id="KW-0732">Signal</keyword>
<dbReference type="GeneID" id="93642362"/>
<proteinExistence type="inferred from homology"/>
<evidence type="ECO:0000256" key="2">
    <source>
        <dbReference type="ARBA" id="ARBA00004193"/>
    </source>
</evidence>
<dbReference type="SUPFAM" id="SSF109998">
    <property type="entry name" value="Triger factor/SurA peptide-binding domain-like"/>
    <property type="match status" value="1"/>
</dbReference>
<dbReference type="Gene3D" id="3.10.50.40">
    <property type="match status" value="1"/>
</dbReference>
<comment type="function">
    <text evidence="11">Plays a major role in protein secretion by helping the post-translocational extracellular folding of several secreted proteins.</text>
</comment>
<dbReference type="GO" id="GO:0003755">
    <property type="term" value="F:peptidyl-prolyl cis-trans isomerase activity"/>
    <property type="evidence" value="ECO:0007669"/>
    <property type="project" value="UniProtKB-UniRule"/>
</dbReference>
<dbReference type="Pfam" id="PF13616">
    <property type="entry name" value="Rotamase_3"/>
    <property type="match status" value="1"/>
</dbReference>
<reference evidence="13 14" key="1">
    <citation type="journal article" date="2015" name="Genome Announc.">
        <title>Complete genome sequences for 35 biothreat assay-relevant bacillus species.</title>
        <authorList>
            <person name="Johnson S.L."/>
            <person name="Daligault H.E."/>
            <person name="Davenport K.W."/>
            <person name="Jaissle J."/>
            <person name="Frey K.G."/>
            <person name="Ladner J.T."/>
            <person name="Broomall S.M."/>
            <person name="Bishop-Lilly K.A."/>
            <person name="Bruce D.C."/>
            <person name="Gibbons H.S."/>
            <person name="Coyne S.R."/>
            <person name="Lo C.C."/>
            <person name="Meincke L."/>
            <person name="Munk A.C."/>
            <person name="Koroleva G.I."/>
            <person name="Rosenzweig C.N."/>
            <person name="Palacios G.F."/>
            <person name="Redden C.L."/>
            <person name="Minogue T.D."/>
            <person name="Chain P.S."/>
        </authorList>
    </citation>
    <scope>NUCLEOTIDE SEQUENCE [LARGE SCALE GENOMIC DNA]</scope>
    <source>
        <strain evidence="14">ATCC 14581 / DSM 32 / JCM 2506 / NBRC 15308 / NCIMB 9376 / NCTC 10342 / NRRL B-14308 / VKM B-512</strain>
    </source>
</reference>
<dbReference type="AlphaFoldDB" id="A0A0B6ACU8"/>
<comment type="catalytic activity">
    <reaction evidence="1 11">
        <text>[protein]-peptidylproline (omega=180) = [protein]-peptidylproline (omega=0)</text>
        <dbReference type="Rhea" id="RHEA:16237"/>
        <dbReference type="Rhea" id="RHEA-COMP:10747"/>
        <dbReference type="Rhea" id="RHEA-COMP:10748"/>
        <dbReference type="ChEBI" id="CHEBI:83833"/>
        <dbReference type="ChEBI" id="CHEBI:83834"/>
        <dbReference type="EC" id="5.2.1.8"/>
    </reaction>
</comment>
<evidence type="ECO:0000256" key="10">
    <source>
        <dbReference type="ARBA" id="ARBA00023288"/>
    </source>
</evidence>
<evidence type="ECO:0000256" key="5">
    <source>
        <dbReference type="ARBA" id="ARBA00022729"/>
    </source>
</evidence>
<dbReference type="KEGG" id="bmeg:BG04_4354"/>
<keyword evidence="10" id="KW-0449">Lipoprotein</keyword>
<evidence type="ECO:0000313" key="14">
    <source>
        <dbReference type="Proteomes" id="UP000031829"/>
    </source>
</evidence>
<comment type="similarity">
    <text evidence="3 11">Belongs to the PrsA family.</text>
</comment>
<comment type="subcellular location">
    <subcellularLocation>
        <location evidence="2">Cell membrane</location>
        <topology evidence="2">Lipid-anchor</topology>
    </subcellularLocation>
</comment>
<keyword evidence="6 11" id="KW-0697">Rotamase</keyword>
<accession>A0A0B6ACU8</accession>
<dbReference type="InterPro" id="IPR027304">
    <property type="entry name" value="Trigger_fact/SurA_dom_sf"/>
</dbReference>
<dbReference type="GO" id="GO:0005886">
    <property type="term" value="C:plasma membrane"/>
    <property type="evidence" value="ECO:0007669"/>
    <property type="project" value="UniProtKB-SubCell"/>
</dbReference>
<dbReference type="EMBL" id="CP009920">
    <property type="protein sequence ID" value="AJI21356.1"/>
    <property type="molecule type" value="Genomic_DNA"/>
</dbReference>
<dbReference type="RefSeq" id="WP_034652665.1">
    <property type="nucleotide sequence ID" value="NZ_BCVB01000005.1"/>
</dbReference>
<keyword evidence="12" id="KW-0812">Transmembrane</keyword>
<evidence type="ECO:0000256" key="4">
    <source>
        <dbReference type="ARBA" id="ARBA00022475"/>
    </source>
</evidence>
<dbReference type="HAMAP" id="MF_01145">
    <property type="entry name" value="Foldase_PrsA"/>
    <property type="match status" value="1"/>
</dbReference>
<evidence type="ECO:0000256" key="12">
    <source>
        <dbReference type="SAM" id="Phobius"/>
    </source>
</evidence>
<evidence type="ECO:0000256" key="3">
    <source>
        <dbReference type="ARBA" id="ARBA00006071"/>
    </source>
</evidence>
<evidence type="ECO:0000313" key="13">
    <source>
        <dbReference type="EMBL" id="AJI21356.1"/>
    </source>
</evidence>
<dbReference type="Gene3D" id="1.10.4030.10">
    <property type="entry name" value="Porin chaperone SurA, peptide-binding domain"/>
    <property type="match status" value="1"/>
</dbReference>
<dbReference type="InterPro" id="IPR023059">
    <property type="entry name" value="Foldase_PrsA"/>
</dbReference>
<gene>
    <name evidence="13" type="primary">prsA1</name>
    <name evidence="11" type="synonym">prsA</name>
    <name evidence="13" type="ORF">BG04_4354</name>
</gene>